<sequence length="118" mass="13409">MCITYKQVELPHDVIGTIDEEGVVAGPKQMIAVCPLDLDHIKTLLCTLEPRFWSETHALGKPCPFVVRGPTYLKDRKKLLCLHFWGHGCGDDAPRRRAYRKILALHQVRSHQPTINVV</sequence>
<keyword evidence="2" id="KW-1185">Reference proteome</keyword>
<dbReference type="OrthoDB" id="9970435at2759"/>
<dbReference type="EMBL" id="BEGY01000002">
    <property type="protein sequence ID" value="GAX73082.1"/>
    <property type="molecule type" value="Genomic_DNA"/>
</dbReference>
<dbReference type="Proteomes" id="UP000232323">
    <property type="component" value="Unassembled WGS sequence"/>
</dbReference>
<evidence type="ECO:0000313" key="2">
    <source>
        <dbReference type="Proteomes" id="UP000232323"/>
    </source>
</evidence>
<dbReference type="AlphaFoldDB" id="A0A250WQY6"/>
<comment type="caution">
    <text evidence="1">The sequence shown here is derived from an EMBL/GenBank/DDBJ whole genome shotgun (WGS) entry which is preliminary data.</text>
</comment>
<name>A0A250WQY6_9CHLO</name>
<proteinExistence type="predicted"/>
<reference evidence="1 2" key="1">
    <citation type="submission" date="2017-08" db="EMBL/GenBank/DDBJ databases">
        <title>Acidophilic green algal genome provides insights into adaptation to an acidic environment.</title>
        <authorList>
            <person name="Hirooka S."/>
            <person name="Hirose Y."/>
            <person name="Kanesaki Y."/>
            <person name="Higuchi S."/>
            <person name="Fujiwara T."/>
            <person name="Onuma R."/>
            <person name="Era A."/>
            <person name="Ohbayashi R."/>
            <person name="Uzuka A."/>
            <person name="Nozaki H."/>
            <person name="Yoshikawa H."/>
            <person name="Miyagishima S.Y."/>
        </authorList>
    </citation>
    <scope>NUCLEOTIDE SEQUENCE [LARGE SCALE GENOMIC DNA]</scope>
    <source>
        <strain evidence="1 2">NIES-2499</strain>
    </source>
</reference>
<gene>
    <name evidence="1" type="ORF">CEUSTIGMA_g535.t1</name>
</gene>
<accession>A0A250WQY6</accession>
<organism evidence="1 2">
    <name type="scientific">Chlamydomonas eustigma</name>
    <dbReference type="NCBI Taxonomy" id="1157962"/>
    <lineage>
        <taxon>Eukaryota</taxon>
        <taxon>Viridiplantae</taxon>
        <taxon>Chlorophyta</taxon>
        <taxon>core chlorophytes</taxon>
        <taxon>Chlorophyceae</taxon>
        <taxon>CS clade</taxon>
        <taxon>Chlamydomonadales</taxon>
        <taxon>Chlamydomonadaceae</taxon>
        <taxon>Chlamydomonas</taxon>
    </lineage>
</organism>
<evidence type="ECO:0000313" key="1">
    <source>
        <dbReference type="EMBL" id="GAX73082.1"/>
    </source>
</evidence>
<protein>
    <submittedName>
        <fullName evidence="1">Uncharacterized protein</fullName>
    </submittedName>
</protein>